<sequence length="266" mass="30072">MQDNASQQAYCLERMGVVSWLPKSAVVSELTLSRPISPWDTELTSSISEDNCPTSHDETATGFALNSVVSSSMDMEVTQKTVAGLKEELLSNSSVIVEDLQPIEELAVDIAPQTVFDETLVHDICIQLYVVEKRLIILTQVPKAFDDFNEIEQLALKMSQALLRQTTDEWVSARFSWPDKLHNPYFIENTDWMLSALDSFIERYLDGLDRPVMIVAGTQIQKMVSSLRPEAPIMSFPRADIVSLPELYRIPELKREAWAAMKKVME</sequence>
<proteinExistence type="predicted"/>
<gene>
    <name evidence="1" type="ORF">O1D97_18485</name>
</gene>
<dbReference type="EMBL" id="JAPUBN010000024">
    <property type="protein sequence ID" value="MCZ2723541.1"/>
    <property type="molecule type" value="Genomic_DNA"/>
</dbReference>
<reference evidence="1" key="1">
    <citation type="submission" date="2022-12" db="EMBL/GenBank/DDBJ databases">
        <title>Marinomonas 15G1-11 sp. nov, isolated from marine algae.</title>
        <authorList>
            <person name="Butt M."/>
            <person name="Choi D.G."/>
            <person name="Kim J.M."/>
            <person name="Lee J.K."/>
            <person name="Baek J.H."/>
            <person name="Jeon C.O."/>
        </authorList>
    </citation>
    <scope>NUCLEOTIDE SEQUENCE</scope>
    <source>
        <strain evidence="1">15G1-11</strain>
    </source>
</reference>
<comment type="caution">
    <text evidence="1">The sequence shown here is derived from an EMBL/GenBank/DDBJ whole genome shotgun (WGS) entry which is preliminary data.</text>
</comment>
<organism evidence="1 2">
    <name type="scientific">Marinomonas phaeophyticola</name>
    <dbReference type="NCBI Taxonomy" id="3004091"/>
    <lineage>
        <taxon>Bacteria</taxon>
        <taxon>Pseudomonadati</taxon>
        <taxon>Pseudomonadota</taxon>
        <taxon>Gammaproteobacteria</taxon>
        <taxon>Oceanospirillales</taxon>
        <taxon>Oceanospirillaceae</taxon>
        <taxon>Marinomonas</taxon>
    </lineage>
</organism>
<evidence type="ECO:0000313" key="2">
    <source>
        <dbReference type="Proteomes" id="UP001149719"/>
    </source>
</evidence>
<dbReference type="Proteomes" id="UP001149719">
    <property type="component" value="Unassembled WGS sequence"/>
</dbReference>
<protein>
    <submittedName>
        <fullName evidence="1">Uncharacterized protein</fullName>
    </submittedName>
</protein>
<dbReference type="RefSeq" id="WP_269127670.1">
    <property type="nucleotide sequence ID" value="NZ_JAPUBN010000024.1"/>
</dbReference>
<keyword evidence="2" id="KW-1185">Reference proteome</keyword>
<name>A0ABT4JZ94_9GAMM</name>
<evidence type="ECO:0000313" key="1">
    <source>
        <dbReference type="EMBL" id="MCZ2723541.1"/>
    </source>
</evidence>
<accession>A0ABT4JZ94</accession>